<dbReference type="PIRSF" id="PIRSF000451">
    <property type="entry name" value="PKS_III"/>
    <property type="match status" value="1"/>
</dbReference>
<evidence type="ECO:0000313" key="7">
    <source>
        <dbReference type="Proteomes" id="UP000656881"/>
    </source>
</evidence>
<evidence type="ECO:0000256" key="2">
    <source>
        <dbReference type="ARBA" id="ARBA00022679"/>
    </source>
</evidence>
<dbReference type="Pfam" id="PF02797">
    <property type="entry name" value="Chal_sti_synt_C"/>
    <property type="match status" value="1"/>
</dbReference>
<comment type="caution">
    <text evidence="6">The sequence shown here is derived from an EMBL/GenBank/DDBJ whole genome shotgun (WGS) entry which is preliminary data.</text>
</comment>
<dbReference type="Pfam" id="PF00195">
    <property type="entry name" value="Chal_sti_synt_N"/>
    <property type="match status" value="1"/>
</dbReference>
<sequence>MASVAVSAPPYRHRQRDIAAVFAGAFLAADAVSRRRFTAIAAHTGIEYRNLSLPLTEYPQPRTFTEYNEIWVRTARQVGREALTRALEAANVRPDEVGAIVTTTTTGVSVPSFDAELIQGVGLPRHVARMPMLGLGCAGGAAGLSRVYDYLRGRPDQVAVLVSVELCSLNFQCADTSVANLVATSLFGDAGAAAVVLGAHRAQEASGPALVATRSRLHPETEHLMGMRVGTNGFVVFLSPDVPDFVGKHLTGEIDGFLAGHGLTTKDITAWICHPGGPKVIQVLDRCLGLPPGALAHTRASLAEHGNISSASVLDVLHKTMAAPPAPGSHGLLLALGPGFTSELILLNW</sequence>
<dbReference type="PANTHER" id="PTHR11877">
    <property type="entry name" value="HYDROXYMETHYLGLUTARYL-COA SYNTHASE"/>
    <property type="match status" value="1"/>
</dbReference>
<keyword evidence="2" id="KW-0808">Transferase</keyword>
<organism evidence="6 7">
    <name type="scientific">Streptomyces lasiicapitis</name>
    <dbReference type="NCBI Taxonomy" id="1923961"/>
    <lineage>
        <taxon>Bacteria</taxon>
        <taxon>Bacillati</taxon>
        <taxon>Actinomycetota</taxon>
        <taxon>Actinomycetes</taxon>
        <taxon>Kitasatosporales</taxon>
        <taxon>Streptomycetaceae</taxon>
        <taxon>Streptomyces</taxon>
    </lineage>
</organism>
<keyword evidence="7" id="KW-1185">Reference proteome</keyword>
<dbReference type="PANTHER" id="PTHR11877:SF99">
    <property type="entry name" value="1,3,6,8-TETRAHYDROXYNAPHTHALENE SYNTHASE"/>
    <property type="match status" value="1"/>
</dbReference>
<dbReference type="InterPro" id="IPR012328">
    <property type="entry name" value="Chalcone/stilbene_synt_C"/>
</dbReference>
<proteinExistence type="inferred from homology"/>
<gene>
    <name evidence="6" type="primary">pks11</name>
    <name evidence="6" type="ORF">GCM10012286_81290</name>
</gene>
<comment type="similarity">
    <text evidence="1">Belongs to the thiolase-like superfamily. Chalcone/stilbene synthases family.</text>
</comment>
<dbReference type="EMBL" id="BMNG01000028">
    <property type="protein sequence ID" value="GGO59514.1"/>
    <property type="molecule type" value="Genomic_DNA"/>
</dbReference>
<feature type="domain" description="Chalcone/stilbene synthase N-terminal" evidence="4">
    <location>
        <begin position="57"/>
        <end position="199"/>
    </location>
</feature>
<reference evidence="7" key="1">
    <citation type="journal article" date="2019" name="Int. J. Syst. Evol. Microbiol.">
        <title>The Global Catalogue of Microorganisms (GCM) 10K type strain sequencing project: providing services to taxonomists for standard genome sequencing and annotation.</title>
        <authorList>
            <consortium name="The Broad Institute Genomics Platform"/>
            <consortium name="The Broad Institute Genome Sequencing Center for Infectious Disease"/>
            <person name="Wu L."/>
            <person name="Ma J."/>
        </authorList>
    </citation>
    <scope>NUCLEOTIDE SEQUENCE [LARGE SCALE GENOMIC DNA]</scope>
    <source>
        <strain evidence="7">CGMCC 4.7349</strain>
    </source>
</reference>
<dbReference type="InterPro" id="IPR016039">
    <property type="entry name" value="Thiolase-like"/>
</dbReference>
<dbReference type="InterPro" id="IPR001099">
    <property type="entry name" value="Chalcone/stilbene_synt_N"/>
</dbReference>
<dbReference type="Proteomes" id="UP000656881">
    <property type="component" value="Unassembled WGS sequence"/>
</dbReference>
<dbReference type="Gene3D" id="3.40.47.10">
    <property type="match status" value="2"/>
</dbReference>
<keyword evidence="3" id="KW-0012">Acyltransferase</keyword>
<dbReference type="InterPro" id="IPR011141">
    <property type="entry name" value="Polyketide_synthase_type-III"/>
</dbReference>
<dbReference type="CDD" id="cd00831">
    <property type="entry name" value="CHS_like"/>
    <property type="match status" value="1"/>
</dbReference>
<protein>
    <submittedName>
        <fullName evidence="6">Alpha-pyrone synthesis polyketide synthase-like Pks11</fullName>
    </submittedName>
</protein>
<evidence type="ECO:0000259" key="4">
    <source>
        <dbReference type="Pfam" id="PF00195"/>
    </source>
</evidence>
<feature type="domain" description="Chalcone/stilbene synthase C-terminal" evidence="5">
    <location>
        <begin position="211"/>
        <end position="347"/>
    </location>
</feature>
<evidence type="ECO:0000313" key="6">
    <source>
        <dbReference type="EMBL" id="GGO59514.1"/>
    </source>
</evidence>
<evidence type="ECO:0000259" key="5">
    <source>
        <dbReference type="Pfam" id="PF02797"/>
    </source>
</evidence>
<evidence type="ECO:0000256" key="3">
    <source>
        <dbReference type="ARBA" id="ARBA00023315"/>
    </source>
</evidence>
<dbReference type="SUPFAM" id="SSF53901">
    <property type="entry name" value="Thiolase-like"/>
    <property type="match status" value="1"/>
</dbReference>
<name>A0ABQ2MWY9_9ACTN</name>
<accession>A0ABQ2MWY9</accession>
<evidence type="ECO:0000256" key="1">
    <source>
        <dbReference type="ARBA" id="ARBA00005531"/>
    </source>
</evidence>